<dbReference type="RefSeq" id="XP_029655283.1">
    <property type="nucleotide sequence ID" value="XM_029799423.1"/>
</dbReference>
<comment type="similarity">
    <text evidence="9">Belongs to the pannexin family.</text>
</comment>
<comment type="function">
    <text evidence="9">Structural component of the gap junctions.</text>
</comment>
<evidence type="ECO:0000256" key="1">
    <source>
        <dbReference type="ARBA" id="ARBA00004651"/>
    </source>
</evidence>
<keyword evidence="7 9" id="KW-0472">Membrane</keyword>
<evidence type="ECO:0000256" key="8">
    <source>
        <dbReference type="ARBA" id="ARBA00023303"/>
    </source>
</evidence>
<keyword evidence="3" id="KW-1003">Cell membrane</keyword>
<evidence type="ECO:0000256" key="6">
    <source>
        <dbReference type="ARBA" id="ARBA00023065"/>
    </source>
</evidence>
<evidence type="ECO:0000256" key="5">
    <source>
        <dbReference type="ARBA" id="ARBA00022989"/>
    </source>
</evidence>
<keyword evidence="5 9" id="KW-1133">Transmembrane helix</keyword>
<dbReference type="PANTHER" id="PTHR11893:SF36">
    <property type="entry name" value="INNEXIN-5"/>
    <property type="match status" value="1"/>
</dbReference>
<proteinExistence type="inferred from homology"/>
<keyword evidence="4 9" id="KW-0812">Transmembrane</keyword>
<evidence type="ECO:0000313" key="11">
    <source>
        <dbReference type="RefSeq" id="XP_029655283.1"/>
    </source>
</evidence>
<evidence type="ECO:0000256" key="7">
    <source>
        <dbReference type="ARBA" id="ARBA00023136"/>
    </source>
</evidence>
<dbReference type="Pfam" id="PF00876">
    <property type="entry name" value="Innexin"/>
    <property type="match status" value="2"/>
</dbReference>
<evidence type="ECO:0000256" key="3">
    <source>
        <dbReference type="ARBA" id="ARBA00022475"/>
    </source>
</evidence>
<dbReference type="Proteomes" id="UP000515154">
    <property type="component" value="Unplaced"/>
</dbReference>
<name>A0A6P7TU43_9MOLL</name>
<dbReference type="GO" id="GO:0034220">
    <property type="term" value="P:monoatomic ion transmembrane transport"/>
    <property type="evidence" value="ECO:0007669"/>
    <property type="project" value="UniProtKB-KW"/>
</dbReference>
<dbReference type="GO" id="GO:0005886">
    <property type="term" value="C:plasma membrane"/>
    <property type="evidence" value="ECO:0007669"/>
    <property type="project" value="UniProtKB-SubCell"/>
</dbReference>
<evidence type="ECO:0000313" key="10">
    <source>
        <dbReference type="Proteomes" id="UP000515154"/>
    </source>
</evidence>
<keyword evidence="2 9" id="KW-0813">Transport</keyword>
<dbReference type="KEGG" id="osn:115228989"/>
<dbReference type="InterPro" id="IPR000990">
    <property type="entry name" value="Innexin"/>
</dbReference>
<sequence>MDLVDIVKGIVNTRKDDDINDRFNHSYTAMVLVLFAVVVTTENYVGNPIKSNNETSGINLQNIVEIGEKYHEAETNENRDEQIKLITRHFNRYFGLKQRCKSGSIIWKKSLSVTYLATKMLYFLNALAQFIITDLLLSNGNLSVYGVTLVRDLLSGRTPESIFFPRQTLCDFYVRELGLEIIGTRHTVQCVLSINLFLQAIFSFYWFWLLLVLLYNLSNTFHWMVHLCSKSNSRSYVLKHIRQELLLNSSLDKCCRNDPQINKFIDQYLQTDGIFVLRLISRNISDIVMTDLTSALYENFKIMESVSNLESSFSFAKNV</sequence>
<dbReference type="PROSITE" id="PS51013">
    <property type="entry name" value="PANNEXIN"/>
    <property type="match status" value="1"/>
</dbReference>
<gene>
    <name evidence="11" type="primary">LOC115228989</name>
    <name evidence="9" type="synonym">inx</name>
</gene>
<feature type="transmembrane region" description="Helical" evidence="9">
    <location>
        <begin position="196"/>
        <end position="217"/>
    </location>
</feature>
<organism evidence="10 11">
    <name type="scientific">Octopus sinensis</name>
    <name type="common">East Asian common octopus</name>
    <dbReference type="NCBI Taxonomy" id="2607531"/>
    <lineage>
        <taxon>Eukaryota</taxon>
        <taxon>Metazoa</taxon>
        <taxon>Spiralia</taxon>
        <taxon>Lophotrochozoa</taxon>
        <taxon>Mollusca</taxon>
        <taxon>Cephalopoda</taxon>
        <taxon>Coleoidea</taxon>
        <taxon>Octopodiformes</taxon>
        <taxon>Octopoda</taxon>
        <taxon>Incirrata</taxon>
        <taxon>Octopodidae</taxon>
        <taxon>Octopus</taxon>
    </lineage>
</organism>
<protein>
    <recommendedName>
        <fullName evidence="9">Innexin</fullName>
    </recommendedName>
</protein>
<comment type="subcellular location">
    <subcellularLocation>
        <location evidence="1 9">Cell membrane</location>
        <topology evidence="1 9">Multi-pass membrane protein</topology>
    </subcellularLocation>
</comment>
<accession>A0A6P7TU43</accession>
<keyword evidence="6 9" id="KW-0406">Ion transport</keyword>
<evidence type="ECO:0000256" key="9">
    <source>
        <dbReference type="RuleBase" id="RU010713"/>
    </source>
</evidence>
<dbReference type="GO" id="GO:0005921">
    <property type="term" value="C:gap junction"/>
    <property type="evidence" value="ECO:0007669"/>
    <property type="project" value="UniProtKB-UniRule"/>
</dbReference>
<comment type="caution">
    <text evidence="9">Lacks conserved residue(s) required for the propagation of feature annotation.</text>
</comment>
<dbReference type="PANTHER" id="PTHR11893">
    <property type="entry name" value="INNEXIN"/>
    <property type="match status" value="1"/>
</dbReference>
<reference evidence="11" key="1">
    <citation type="submission" date="2025-08" db="UniProtKB">
        <authorList>
            <consortium name="RefSeq"/>
        </authorList>
    </citation>
    <scope>IDENTIFICATION</scope>
</reference>
<evidence type="ECO:0000256" key="4">
    <source>
        <dbReference type="ARBA" id="ARBA00022692"/>
    </source>
</evidence>
<evidence type="ECO:0000256" key="2">
    <source>
        <dbReference type="ARBA" id="ARBA00022448"/>
    </source>
</evidence>
<keyword evidence="10" id="KW-1185">Reference proteome</keyword>
<dbReference type="AlphaFoldDB" id="A0A6P7TU43"/>
<keyword evidence="8 9" id="KW-0407">Ion channel</keyword>